<evidence type="ECO:0000256" key="1">
    <source>
        <dbReference type="SAM" id="MobiDB-lite"/>
    </source>
</evidence>
<keyword evidence="3" id="KW-1185">Reference proteome</keyword>
<comment type="caution">
    <text evidence="2">The sequence shown here is derived from an EMBL/GenBank/DDBJ whole genome shotgun (WGS) entry which is preliminary data.</text>
</comment>
<feature type="compositionally biased region" description="Basic and acidic residues" evidence="1">
    <location>
        <begin position="78"/>
        <end position="88"/>
    </location>
</feature>
<evidence type="ECO:0000313" key="2">
    <source>
        <dbReference type="EMBL" id="GHJ33793.1"/>
    </source>
</evidence>
<name>A0ABQ3UE09_STRHY</name>
<dbReference type="Proteomes" id="UP001054854">
    <property type="component" value="Unassembled WGS sequence"/>
</dbReference>
<feature type="compositionally biased region" description="Polar residues" evidence="1">
    <location>
        <begin position="23"/>
        <end position="32"/>
    </location>
</feature>
<feature type="compositionally biased region" description="Polar residues" evidence="1">
    <location>
        <begin position="1"/>
        <end position="10"/>
    </location>
</feature>
<sequence>MSGPDSSPTRAGSVGSGYRRATSYASLQTIGRSGTPPGDYGRRPVERRSGGRPPRGRRPRRHGGGERDAAAAPLPRTLHGEAGDDGPRRSVVARSAQPCA</sequence>
<accession>A0ABQ3UE09</accession>
<evidence type="ECO:0000313" key="3">
    <source>
        <dbReference type="Proteomes" id="UP001054854"/>
    </source>
</evidence>
<feature type="region of interest" description="Disordered" evidence="1">
    <location>
        <begin position="1"/>
        <end position="100"/>
    </location>
</feature>
<dbReference type="EMBL" id="BNEK01000005">
    <property type="protein sequence ID" value="GHJ33793.1"/>
    <property type="molecule type" value="Genomic_DNA"/>
</dbReference>
<gene>
    <name evidence="2" type="ORF">TPA0910_82260</name>
</gene>
<organism evidence="2 3">
    <name type="scientific">Streptomyces hygroscopicus</name>
    <dbReference type="NCBI Taxonomy" id="1912"/>
    <lineage>
        <taxon>Bacteria</taxon>
        <taxon>Bacillati</taxon>
        <taxon>Actinomycetota</taxon>
        <taxon>Actinomycetes</taxon>
        <taxon>Kitasatosporales</taxon>
        <taxon>Streptomycetaceae</taxon>
        <taxon>Streptomyces</taxon>
        <taxon>Streptomyces violaceusniger group</taxon>
    </lineage>
</organism>
<feature type="compositionally biased region" description="Basic and acidic residues" evidence="1">
    <location>
        <begin position="40"/>
        <end position="49"/>
    </location>
</feature>
<proteinExistence type="predicted"/>
<protein>
    <submittedName>
        <fullName evidence="2">Uncharacterized protein</fullName>
    </submittedName>
</protein>
<reference evidence="2" key="1">
    <citation type="submission" date="2024-05" db="EMBL/GenBank/DDBJ databases">
        <title>Whole genome shotgun sequence of Streptomyces hygroscopicus NBRC 113678.</title>
        <authorList>
            <person name="Komaki H."/>
            <person name="Tamura T."/>
        </authorList>
    </citation>
    <scope>NUCLEOTIDE SEQUENCE</scope>
    <source>
        <strain evidence="2">N11-34</strain>
    </source>
</reference>